<proteinExistence type="predicted"/>
<dbReference type="EMBL" id="REGN01005376">
    <property type="protein sequence ID" value="RNA13571.1"/>
    <property type="molecule type" value="Genomic_DNA"/>
</dbReference>
<evidence type="ECO:0000313" key="2">
    <source>
        <dbReference type="Proteomes" id="UP000276133"/>
    </source>
</evidence>
<keyword evidence="2" id="KW-1185">Reference proteome</keyword>
<gene>
    <name evidence="1" type="ORF">BpHYR1_002546</name>
</gene>
<protein>
    <submittedName>
        <fullName evidence="1">Uncharacterized protein</fullName>
    </submittedName>
</protein>
<reference evidence="1 2" key="1">
    <citation type="journal article" date="2018" name="Sci. Rep.">
        <title>Genomic signatures of local adaptation to the degree of environmental predictability in rotifers.</title>
        <authorList>
            <person name="Franch-Gras L."/>
            <person name="Hahn C."/>
            <person name="Garcia-Roger E.M."/>
            <person name="Carmona M.J."/>
            <person name="Serra M."/>
            <person name="Gomez A."/>
        </authorList>
    </citation>
    <scope>NUCLEOTIDE SEQUENCE [LARGE SCALE GENOMIC DNA]</scope>
    <source>
        <strain evidence="1">HYR1</strain>
    </source>
</reference>
<accession>A0A3M7QR62</accession>
<comment type="caution">
    <text evidence="1">The sequence shown here is derived from an EMBL/GenBank/DDBJ whole genome shotgun (WGS) entry which is preliminary data.</text>
</comment>
<dbReference type="AlphaFoldDB" id="A0A3M7QR62"/>
<dbReference type="Proteomes" id="UP000276133">
    <property type="component" value="Unassembled WGS sequence"/>
</dbReference>
<organism evidence="1 2">
    <name type="scientific">Brachionus plicatilis</name>
    <name type="common">Marine rotifer</name>
    <name type="synonym">Brachionus muelleri</name>
    <dbReference type="NCBI Taxonomy" id="10195"/>
    <lineage>
        <taxon>Eukaryota</taxon>
        <taxon>Metazoa</taxon>
        <taxon>Spiralia</taxon>
        <taxon>Gnathifera</taxon>
        <taxon>Rotifera</taxon>
        <taxon>Eurotatoria</taxon>
        <taxon>Monogononta</taxon>
        <taxon>Pseudotrocha</taxon>
        <taxon>Ploima</taxon>
        <taxon>Brachionidae</taxon>
        <taxon>Brachionus</taxon>
    </lineage>
</organism>
<sequence>MNANYSKTSLRRWPTRRSPMEQWSLINNIIIIENNLSSSQDGKSAQGGLEQKRQKEININKFMVIIKLVTQKIMHSDDILLRGLFSYVGKSPDFKILNTEEEIYVKIARKF</sequence>
<evidence type="ECO:0000313" key="1">
    <source>
        <dbReference type="EMBL" id="RNA13571.1"/>
    </source>
</evidence>
<name>A0A3M7QR62_BRAPC</name>